<reference evidence="2" key="1">
    <citation type="submission" date="2016-10" db="EMBL/GenBank/DDBJ databases">
        <authorList>
            <person name="Varghese N."/>
            <person name="Submissions S."/>
        </authorList>
    </citation>
    <scope>NUCLEOTIDE SEQUENCE [LARGE SCALE GENOMIC DNA]</scope>
    <source>
        <strain evidence="2">DSM 22427</strain>
    </source>
</reference>
<dbReference type="Proteomes" id="UP000199199">
    <property type="component" value="Unassembled WGS sequence"/>
</dbReference>
<dbReference type="PROSITE" id="PS51318">
    <property type="entry name" value="TAT"/>
    <property type="match status" value="1"/>
</dbReference>
<dbReference type="Pfam" id="PF12389">
    <property type="entry name" value="Peptidase_M73"/>
    <property type="match status" value="1"/>
</dbReference>
<evidence type="ECO:0000313" key="1">
    <source>
        <dbReference type="EMBL" id="SFS47922.1"/>
    </source>
</evidence>
<evidence type="ECO:0000313" key="2">
    <source>
        <dbReference type="Proteomes" id="UP000199199"/>
    </source>
</evidence>
<protein>
    <submittedName>
        <fullName evidence="1">SipW-cognate class signal peptide</fullName>
    </submittedName>
</protein>
<gene>
    <name evidence="1" type="ORF">SAMN04488556_1009</name>
</gene>
<accession>A0A1I6Q655</accession>
<sequence length="248" mass="26841">MTDNSRTILTRRRALAGVAGIGLASAGAGAGTLAYFSDSERSSGNAIEAGTMELSVSNGYTYEYSFRDVAPGDERALLQVADGEWADRDLEFDGDAVNSGSVDADCLAVYIEHETTPGEGSDASSMEEHLEIETLNWEGSEYVSDYEVLSESDANPPSDFDFTVDGEDFFDVFDEGDSMTAADIAERELRFHPAPRTNGDPANDGRTFGYTFKISEEMGNEYQGAELTTDIHFALLQDESQTFDGTVS</sequence>
<dbReference type="InterPro" id="IPR023833">
    <property type="entry name" value="Signal_pept_SipW-depend-type"/>
</dbReference>
<dbReference type="InterPro" id="IPR022121">
    <property type="entry name" value="Peptidase_M73_camelysin"/>
</dbReference>
<dbReference type="OrthoDB" id="239585at2157"/>
<keyword evidence="2" id="KW-1185">Reference proteome</keyword>
<dbReference type="NCBIfam" id="TIGR04088">
    <property type="entry name" value="cognate_SipW"/>
    <property type="match status" value="1"/>
</dbReference>
<name>A0A1I6Q655_9EURY</name>
<dbReference type="RefSeq" id="WP_092902295.1">
    <property type="nucleotide sequence ID" value="NZ_FOZS01000001.1"/>
</dbReference>
<dbReference type="InterPro" id="IPR006311">
    <property type="entry name" value="TAT_signal"/>
</dbReference>
<dbReference type="AlphaFoldDB" id="A0A1I6Q655"/>
<dbReference type="EMBL" id="FOZS01000001">
    <property type="protein sequence ID" value="SFS47922.1"/>
    <property type="molecule type" value="Genomic_DNA"/>
</dbReference>
<organism evidence="1 2">
    <name type="scientific">Halostagnicola kamekurae</name>
    <dbReference type="NCBI Taxonomy" id="619731"/>
    <lineage>
        <taxon>Archaea</taxon>
        <taxon>Methanobacteriati</taxon>
        <taxon>Methanobacteriota</taxon>
        <taxon>Stenosarchaea group</taxon>
        <taxon>Halobacteria</taxon>
        <taxon>Halobacteriales</taxon>
        <taxon>Natrialbaceae</taxon>
        <taxon>Halostagnicola</taxon>
    </lineage>
</organism>
<proteinExistence type="predicted"/>